<evidence type="ECO:0000313" key="1">
    <source>
        <dbReference type="EMBL" id="KAK5109057.1"/>
    </source>
</evidence>
<evidence type="ECO:0000313" key="2">
    <source>
        <dbReference type="Proteomes" id="UP001357485"/>
    </source>
</evidence>
<dbReference type="Proteomes" id="UP001357485">
    <property type="component" value="Unassembled WGS sequence"/>
</dbReference>
<sequence>EVEQEQLVELIDAALRTSITDKPLRTASGIKVNSVESSKKLADVSPALWSPDYLPAMSSRAVFVPTISHALSHSLYGRAKSTTLREKLQELGRLNGCQLNAREGSLASAADSVREVDSIHRSVDVSLWQMMQRTLYDANSARRLTSLKPACRKGSYSSVRNDEMLEDQAPLSYGIDFGDLVSDDGLDEDDLFGDYLGKSQRCDGFSLDEYEFLSSLDDSDMLSLEGRLQQATPPDACSEDGDLFFGMSSAVLAQESRHNPETATTSHPLLLGQQCAITNEACLLEGEDDMMASTFEEEERLLRTKLQNDAQLIAELGADAVSCTLVESGRHLDYGGIAGGDGMLEV</sequence>
<protein>
    <submittedName>
        <fullName evidence="1">Uncharacterized protein</fullName>
    </submittedName>
</protein>
<keyword evidence="2" id="KW-1185">Reference proteome</keyword>
<feature type="non-terminal residue" evidence="1">
    <location>
        <position position="1"/>
    </location>
</feature>
<comment type="caution">
    <text evidence="1">The sequence shown here is derived from an EMBL/GenBank/DDBJ whole genome shotgun (WGS) entry which is preliminary data.</text>
</comment>
<accession>A0ABR0KQT8</accession>
<proteinExistence type="predicted"/>
<name>A0ABR0KQT8_9PEZI</name>
<reference evidence="1 2" key="1">
    <citation type="submission" date="2023-08" db="EMBL/GenBank/DDBJ databases">
        <title>Black Yeasts Isolated from many extreme environments.</title>
        <authorList>
            <person name="Coleine C."/>
            <person name="Stajich J.E."/>
            <person name="Selbmann L."/>
        </authorList>
    </citation>
    <scope>NUCLEOTIDE SEQUENCE [LARGE SCALE GENOMIC DNA]</scope>
    <source>
        <strain evidence="1 2">CCFEE 536</strain>
    </source>
</reference>
<gene>
    <name evidence="1" type="ORF">LTR16_005894</name>
</gene>
<organism evidence="1 2">
    <name type="scientific">Cryomyces antarcticus</name>
    <dbReference type="NCBI Taxonomy" id="329879"/>
    <lineage>
        <taxon>Eukaryota</taxon>
        <taxon>Fungi</taxon>
        <taxon>Dikarya</taxon>
        <taxon>Ascomycota</taxon>
        <taxon>Pezizomycotina</taxon>
        <taxon>Dothideomycetes</taxon>
        <taxon>Dothideomycetes incertae sedis</taxon>
        <taxon>Cryomyces</taxon>
    </lineage>
</organism>
<dbReference type="EMBL" id="JAVRRA010025637">
    <property type="protein sequence ID" value="KAK5109057.1"/>
    <property type="molecule type" value="Genomic_DNA"/>
</dbReference>